<proteinExistence type="inferred from homology"/>
<feature type="binding site" evidence="8">
    <location>
        <position position="162"/>
    </location>
    <ligand>
        <name>deamido-NAD(+)</name>
        <dbReference type="ChEBI" id="CHEBI:58437"/>
        <note>ligand shared between two neighboring subunits</note>
    </ligand>
</feature>
<dbReference type="Gene3D" id="3.40.50.620">
    <property type="entry name" value="HUPs"/>
    <property type="match status" value="1"/>
</dbReference>
<feature type="binding site" evidence="8">
    <location>
        <position position="171"/>
    </location>
    <ligand>
        <name>ATP</name>
        <dbReference type="ChEBI" id="CHEBI:30616"/>
    </ligand>
</feature>
<dbReference type="PANTHER" id="PTHR23090:SF9">
    <property type="entry name" value="GLUTAMINE-DEPENDENT NAD(+) SYNTHETASE"/>
    <property type="match status" value="1"/>
</dbReference>
<feature type="binding site" description="in other chain" evidence="8">
    <location>
        <position position="122"/>
    </location>
    <ligand>
        <name>deamido-NAD(+)</name>
        <dbReference type="ChEBI" id="CHEBI:58437"/>
        <note>ligand shared between two neighboring subunits</note>
    </ligand>
</feature>
<dbReference type="RefSeq" id="WP_011753106.1">
    <property type="nucleotide sequence ID" value="NC_008698.1"/>
</dbReference>
<comment type="similarity">
    <text evidence="1 8 9">Belongs to the NAD synthetase family.</text>
</comment>
<evidence type="ECO:0000256" key="2">
    <source>
        <dbReference type="ARBA" id="ARBA00022598"/>
    </source>
</evidence>
<dbReference type="InterPro" id="IPR003694">
    <property type="entry name" value="NAD_synthase"/>
</dbReference>
<dbReference type="UniPathway" id="UPA00253">
    <property type="reaction ID" value="UER00333"/>
</dbReference>
<dbReference type="GO" id="GO:0005524">
    <property type="term" value="F:ATP binding"/>
    <property type="evidence" value="ECO:0007669"/>
    <property type="project" value="UniProtKB-UniRule"/>
</dbReference>
<dbReference type="AlphaFoldDB" id="A1S061"/>
<dbReference type="HAMAP" id="MF_00193">
    <property type="entry name" value="NadE_ammonia_dep"/>
    <property type="match status" value="1"/>
</dbReference>
<dbReference type="GO" id="GO:0046872">
    <property type="term" value="F:metal ion binding"/>
    <property type="evidence" value="ECO:0007669"/>
    <property type="project" value="UniProtKB-KW"/>
</dbReference>
<dbReference type="EnsemblBacteria" id="ABL78841">
    <property type="protein sequence ID" value="ABL78841"/>
    <property type="gene ID" value="Tpen_1444"/>
</dbReference>
<dbReference type="InterPro" id="IPR022926">
    <property type="entry name" value="NH(3)-dep_NAD(+)_synth"/>
</dbReference>
<feature type="binding site" description="in other chain" evidence="8">
    <location>
        <begin position="253"/>
        <end position="254"/>
    </location>
    <ligand>
        <name>deamido-NAD(+)</name>
        <dbReference type="ChEBI" id="CHEBI:58437"/>
        <note>ligand shared between two neighboring subunits</note>
    </ligand>
</feature>
<dbReference type="FunFam" id="3.40.50.620:FF:000106">
    <property type="entry name" value="Glutamine-dependent NAD(+) synthetase"/>
    <property type="match status" value="1"/>
</dbReference>
<dbReference type="eggNOG" id="arCOG00069">
    <property type="taxonomic scope" value="Archaea"/>
</dbReference>
<dbReference type="EMBL" id="CP000505">
    <property type="protein sequence ID" value="ABL78841.1"/>
    <property type="molecule type" value="Genomic_DNA"/>
</dbReference>
<evidence type="ECO:0000313" key="12">
    <source>
        <dbReference type="EMBL" id="ABL78841.1"/>
    </source>
</evidence>
<dbReference type="GO" id="GO:0005737">
    <property type="term" value="C:cytoplasm"/>
    <property type="evidence" value="ECO:0007669"/>
    <property type="project" value="InterPro"/>
</dbReference>
<keyword evidence="7 8" id="KW-0520">NAD</keyword>
<dbReference type="HOGENOM" id="CLU_059327_1_1_2"/>
<name>A1S061_THEPD</name>
<comment type="subunit">
    <text evidence="8">Homodimer.</text>
</comment>
<dbReference type="CDD" id="cd00553">
    <property type="entry name" value="NAD_synthase"/>
    <property type="match status" value="1"/>
</dbReference>
<dbReference type="Proteomes" id="UP000000641">
    <property type="component" value="Chromosome"/>
</dbReference>
<evidence type="ECO:0000256" key="7">
    <source>
        <dbReference type="ARBA" id="ARBA00023027"/>
    </source>
</evidence>
<organism evidence="12 13">
    <name type="scientific">Thermofilum pendens (strain DSM 2475 / Hrk 5)</name>
    <dbReference type="NCBI Taxonomy" id="368408"/>
    <lineage>
        <taxon>Archaea</taxon>
        <taxon>Thermoproteota</taxon>
        <taxon>Thermoprotei</taxon>
        <taxon>Thermofilales</taxon>
        <taxon>Thermofilaceae</taxon>
        <taxon>Thermofilum</taxon>
    </lineage>
</organism>
<dbReference type="PANTHER" id="PTHR23090">
    <property type="entry name" value="NH 3 /GLUTAMINE-DEPENDENT NAD + SYNTHETASE"/>
    <property type="match status" value="1"/>
</dbReference>
<keyword evidence="6 8" id="KW-0460">Magnesium</keyword>
<evidence type="ECO:0000259" key="11">
    <source>
        <dbReference type="Pfam" id="PF02540"/>
    </source>
</evidence>
<comment type="pathway">
    <text evidence="8">Cofactor biosynthesis; NAD(+) biosynthesis; NAD(+) from deamido-NAD(+) (ammonia route): step 1/1.</text>
</comment>
<dbReference type="GO" id="GO:0008795">
    <property type="term" value="F:NAD+ synthase activity"/>
    <property type="evidence" value="ECO:0007669"/>
    <property type="project" value="UniProtKB-UniRule"/>
</dbReference>
<keyword evidence="2 8" id="KW-0436">Ligase</keyword>
<reference evidence="13" key="1">
    <citation type="journal article" date="2008" name="J. Bacteriol.">
        <title>Genome sequence of Thermofilum pendens reveals an exceptional loss of biosynthetic pathways without genome reduction.</title>
        <authorList>
            <person name="Anderson I."/>
            <person name="Rodriguez J."/>
            <person name="Susanti D."/>
            <person name="Porat I."/>
            <person name="Reich C."/>
            <person name="Ulrich L.E."/>
            <person name="Elkins J.G."/>
            <person name="Mavromatis K."/>
            <person name="Lykidis A."/>
            <person name="Kim E."/>
            <person name="Thompson L.S."/>
            <person name="Nolan M."/>
            <person name="Land M."/>
            <person name="Copeland A."/>
            <person name="Lapidus A."/>
            <person name="Lucas S."/>
            <person name="Detter C."/>
            <person name="Zhulin I.B."/>
            <person name="Olsen G.J."/>
            <person name="Whitman W."/>
            <person name="Mukhopadhyay B."/>
            <person name="Bristow J."/>
            <person name="Kyrpides N."/>
        </authorList>
    </citation>
    <scope>NUCLEOTIDE SEQUENCE [LARGE SCALE GENOMIC DNA]</scope>
    <source>
        <strain evidence="13">DSM 2475 / Hrk 5</strain>
    </source>
</reference>
<evidence type="ECO:0000256" key="1">
    <source>
        <dbReference type="ARBA" id="ARBA00005859"/>
    </source>
</evidence>
<dbReference type="InterPro" id="IPR022310">
    <property type="entry name" value="NAD/GMP_synthase"/>
</dbReference>
<dbReference type="Pfam" id="PF02540">
    <property type="entry name" value="NAD_synthase"/>
    <property type="match status" value="1"/>
</dbReference>
<comment type="function">
    <text evidence="8">Catalyzes the ATP-dependent amidation of deamido-NAD to form NAD. Uses ammonia as a nitrogen source.</text>
</comment>
<dbReference type="GO" id="GO:0004359">
    <property type="term" value="F:glutaminase activity"/>
    <property type="evidence" value="ECO:0007669"/>
    <property type="project" value="InterPro"/>
</dbReference>
<keyword evidence="5 8" id="KW-0067">ATP-binding</keyword>
<dbReference type="SUPFAM" id="SSF52402">
    <property type="entry name" value="Adenine nucleotide alpha hydrolases-like"/>
    <property type="match status" value="1"/>
</dbReference>
<dbReference type="GO" id="GO:0003952">
    <property type="term" value="F:NAD+ synthase (glutamine-hydrolyzing) activity"/>
    <property type="evidence" value="ECO:0007669"/>
    <property type="project" value="InterPro"/>
</dbReference>
<dbReference type="NCBIfam" id="TIGR00552">
    <property type="entry name" value="nadE"/>
    <property type="match status" value="1"/>
</dbReference>
<evidence type="ECO:0000256" key="6">
    <source>
        <dbReference type="ARBA" id="ARBA00022842"/>
    </source>
</evidence>
<keyword evidence="4 8" id="KW-0547">Nucleotide-binding</keyword>
<dbReference type="GO" id="GO:0009435">
    <property type="term" value="P:NAD+ biosynthetic process"/>
    <property type="evidence" value="ECO:0007669"/>
    <property type="project" value="UniProtKB-UniRule"/>
</dbReference>
<feature type="binding site" description="in other chain" evidence="8">
    <location>
        <position position="155"/>
    </location>
    <ligand>
        <name>deamido-NAD(+)</name>
        <dbReference type="ChEBI" id="CHEBI:58437"/>
        <note>ligand shared between two neighboring subunits</note>
    </ligand>
</feature>
<feature type="domain" description="NAD/GMP synthase" evidence="11">
    <location>
        <begin position="15"/>
        <end position="258"/>
    </location>
</feature>
<comment type="catalytic activity">
    <reaction evidence="8 10">
        <text>deamido-NAD(+) + NH4(+) + ATP = AMP + diphosphate + NAD(+) + H(+)</text>
        <dbReference type="Rhea" id="RHEA:21188"/>
        <dbReference type="ChEBI" id="CHEBI:15378"/>
        <dbReference type="ChEBI" id="CHEBI:28938"/>
        <dbReference type="ChEBI" id="CHEBI:30616"/>
        <dbReference type="ChEBI" id="CHEBI:33019"/>
        <dbReference type="ChEBI" id="CHEBI:57540"/>
        <dbReference type="ChEBI" id="CHEBI:58437"/>
        <dbReference type="ChEBI" id="CHEBI:456215"/>
        <dbReference type="EC" id="6.3.1.5"/>
    </reaction>
</comment>
<evidence type="ECO:0000256" key="3">
    <source>
        <dbReference type="ARBA" id="ARBA00022723"/>
    </source>
</evidence>
<evidence type="ECO:0000256" key="4">
    <source>
        <dbReference type="ARBA" id="ARBA00022741"/>
    </source>
</evidence>
<protein>
    <recommendedName>
        <fullName evidence="8 10">NH(3)-dependent NAD(+) synthetase</fullName>
        <ecNumber evidence="8 10">6.3.1.5</ecNumber>
    </recommendedName>
</protein>
<dbReference type="OrthoDB" id="39312at2157"/>
<evidence type="ECO:0000256" key="10">
    <source>
        <dbReference type="RuleBase" id="RU003812"/>
    </source>
</evidence>
<evidence type="ECO:0000256" key="9">
    <source>
        <dbReference type="RuleBase" id="RU003811"/>
    </source>
</evidence>
<dbReference type="NCBIfam" id="NF010587">
    <property type="entry name" value="PRK13980.1"/>
    <property type="match status" value="1"/>
</dbReference>
<feature type="binding site" evidence="8">
    <location>
        <position position="43"/>
    </location>
    <ligand>
        <name>Mg(2+)</name>
        <dbReference type="ChEBI" id="CHEBI:18420"/>
    </ligand>
</feature>
<dbReference type="InterPro" id="IPR014729">
    <property type="entry name" value="Rossmann-like_a/b/a_fold"/>
</dbReference>
<dbReference type="EC" id="6.3.1.5" evidence="8 10"/>
<feature type="binding site" evidence="8">
    <location>
        <position position="147"/>
    </location>
    <ligand>
        <name>Mg(2+)</name>
        <dbReference type="ChEBI" id="CHEBI:18420"/>
    </ligand>
</feature>
<sequence>MRYVLPPINAERVAEYIARRLRWYVREYAGKRAGVVGVSGGVDSAVVAFLTARALGPENTYCYVLPSFATPKEDVEDALRVIEALGLPDGNWEVISVDPILKSFEEVLGEMDRVARGNVMARIRMIILHEKAYAHNALVIGTGDKSELLLGYFTKYGDGGVDVLPIGGLYKTHVRQLARYLGVPERIVEKPSSPRLWPGQTAEGELGAPYELVDSVLYLRFEKWLPEERIAEELGVEVGVVKRILEMVKRSQHKRMMPEVFHVGQRDLGSDWRYPRQWF</sequence>
<dbReference type="KEGG" id="tpe:Tpen_1444"/>
<feature type="binding site" evidence="8">
    <location>
        <begin position="37"/>
        <end position="44"/>
    </location>
    <ligand>
        <name>ATP</name>
        <dbReference type="ChEBI" id="CHEBI:30616"/>
    </ligand>
</feature>
<dbReference type="STRING" id="368408.Tpen_1444"/>
<feature type="binding site" evidence="8">
    <location>
        <position position="142"/>
    </location>
    <ligand>
        <name>ATP</name>
        <dbReference type="ChEBI" id="CHEBI:30616"/>
    </ligand>
</feature>
<dbReference type="GeneID" id="4601153"/>
<evidence type="ECO:0000256" key="8">
    <source>
        <dbReference type="HAMAP-Rule" id="MF_00193"/>
    </source>
</evidence>
<feature type="binding site" evidence="8">
    <location>
        <position position="193"/>
    </location>
    <ligand>
        <name>ATP</name>
        <dbReference type="ChEBI" id="CHEBI:30616"/>
    </ligand>
</feature>
<evidence type="ECO:0000313" key="13">
    <source>
        <dbReference type="Proteomes" id="UP000000641"/>
    </source>
</evidence>
<evidence type="ECO:0000256" key="5">
    <source>
        <dbReference type="ARBA" id="ARBA00022840"/>
    </source>
</evidence>
<gene>
    <name evidence="8" type="primary">nadE</name>
    <name evidence="12" type="ordered locus">Tpen_1444</name>
</gene>
<accession>A1S061</accession>
<keyword evidence="13" id="KW-1185">Reference proteome</keyword>
<keyword evidence="3 8" id="KW-0479">Metal-binding</keyword>